<dbReference type="GO" id="GO:0019509">
    <property type="term" value="P:L-methionine salvage from methylthioadenosine"/>
    <property type="evidence" value="ECO:0007669"/>
    <property type="project" value="TreeGrafter"/>
</dbReference>
<reference evidence="3" key="1">
    <citation type="submission" date="2017-08" db="EMBL/GenBank/DDBJ databases">
        <title>Haloferax marisrubri sp. nov., isolated from the Discovery deep brine-seawater interface in the Red Sea.</title>
        <authorList>
            <person name="Zhang G."/>
            <person name="Stingl U."/>
        </authorList>
    </citation>
    <scope>NUCLEOTIDE SEQUENCE [LARGE SCALE GENOMIC DNA]</scope>
    <source>
        <strain evidence="3">SB3</strain>
    </source>
</reference>
<comment type="similarity">
    <text evidence="1">Belongs to the eIF-2B alpha/beta/delta subunits family.</text>
</comment>
<dbReference type="InterPro" id="IPR000086">
    <property type="entry name" value="NUDIX_hydrolase_dom"/>
</dbReference>
<dbReference type="Gene3D" id="1.20.120.420">
    <property type="entry name" value="translation initiation factor eif-2b, domain 1"/>
    <property type="match status" value="1"/>
</dbReference>
<dbReference type="RefSeq" id="WP_058566349.1">
    <property type="nucleotide sequence ID" value="NZ_LOPW02000010.1"/>
</dbReference>
<dbReference type="Pfam" id="PF01008">
    <property type="entry name" value="IF-2B"/>
    <property type="match status" value="1"/>
</dbReference>
<proteinExistence type="inferred from homology"/>
<protein>
    <submittedName>
        <fullName evidence="3">Translation initiation factor 2</fullName>
    </submittedName>
</protein>
<comment type="caution">
    <text evidence="3">The sequence shown here is derived from an EMBL/GenBank/DDBJ whole genome shotgun (WGS) entry which is preliminary data.</text>
</comment>
<dbReference type="InterPro" id="IPR042529">
    <property type="entry name" value="IF_2B-like_C"/>
</dbReference>
<accession>A0A2P4NQG4</accession>
<organism evidence="3 4">
    <name type="scientific">Haloferax marisrubri</name>
    <dbReference type="NCBI Taxonomy" id="1544719"/>
    <lineage>
        <taxon>Archaea</taxon>
        <taxon>Methanobacteriati</taxon>
        <taxon>Methanobacteriota</taxon>
        <taxon>Stenosarchaea group</taxon>
        <taxon>Halobacteria</taxon>
        <taxon>Halobacteriales</taxon>
        <taxon>Haloferacaceae</taxon>
        <taxon>Haloferax</taxon>
    </lineage>
</organism>
<evidence type="ECO:0000313" key="3">
    <source>
        <dbReference type="EMBL" id="POG55373.1"/>
    </source>
</evidence>
<feature type="domain" description="Nudix hydrolase" evidence="2">
    <location>
        <begin position="1"/>
        <end position="131"/>
    </location>
</feature>
<dbReference type="InterPro" id="IPR000649">
    <property type="entry name" value="IF-2B-related"/>
</dbReference>
<dbReference type="SUPFAM" id="SSF100950">
    <property type="entry name" value="NagB/RpiA/CoA transferase-like"/>
    <property type="match status" value="1"/>
</dbReference>
<dbReference type="InterPro" id="IPR027363">
    <property type="entry name" value="M1Pi_N"/>
</dbReference>
<dbReference type="PROSITE" id="PS51462">
    <property type="entry name" value="NUDIX"/>
    <property type="match status" value="1"/>
</dbReference>
<dbReference type="GO" id="GO:0003743">
    <property type="term" value="F:translation initiation factor activity"/>
    <property type="evidence" value="ECO:0007669"/>
    <property type="project" value="UniProtKB-KW"/>
</dbReference>
<dbReference type="Gene3D" id="3.90.79.10">
    <property type="entry name" value="Nucleoside Triphosphate Pyrophosphohydrolase"/>
    <property type="match status" value="1"/>
</dbReference>
<name>A0A2P4NQG4_9EURY</name>
<dbReference type="PANTHER" id="PTHR43475:SF3">
    <property type="entry name" value="TRANSLATION INITIATION FACTOR EIF-2B SUBUNIT FAMILY PROTEIN (AFU_ORTHOLOGUE AFUA_2G14290)"/>
    <property type="match status" value="1"/>
</dbReference>
<dbReference type="Gene3D" id="3.40.50.10470">
    <property type="entry name" value="Translation initiation factor eif-2b, domain 2"/>
    <property type="match status" value="1"/>
</dbReference>
<keyword evidence="4" id="KW-1185">Reference proteome</keyword>
<dbReference type="AlphaFoldDB" id="A0A2P4NQG4"/>
<evidence type="ECO:0000259" key="2">
    <source>
        <dbReference type="PROSITE" id="PS51462"/>
    </source>
</evidence>
<dbReference type="SUPFAM" id="SSF55811">
    <property type="entry name" value="Nudix"/>
    <property type="match status" value="1"/>
</dbReference>
<dbReference type="InterPro" id="IPR015797">
    <property type="entry name" value="NUDIX_hydrolase-like_dom_sf"/>
</dbReference>
<keyword evidence="3" id="KW-0648">Protein biosynthesis</keyword>
<evidence type="ECO:0000256" key="1">
    <source>
        <dbReference type="RuleBase" id="RU003814"/>
    </source>
</evidence>
<dbReference type="EMBL" id="LOPW02000010">
    <property type="protein sequence ID" value="POG55373.1"/>
    <property type="molecule type" value="Genomic_DNA"/>
</dbReference>
<dbReference type="OrthoDB" id="27639at2157"/>
<dbReference type="InterPro" id="IPR037171">
    <property type="entry name" value="NagB/RpiA_transferase-like"/>
</dbReference>
<evidence type="ECO:0000313" key="4">
    <source>
        <dbReference type="Proteomes" id="UP000053621"/>
    </source>
</evidence>
<dbReference type="Pfam" id="PF00293">
    <property type="entry name" value="NUDIX"/>
    <property type="match status" value="1"/>
</dbReference>
<dbReference type="PANTHER" id="PTHR43475">
    <property type="entry name" value="METHYLTHIORIBOSE-1-PHOSPHATE ISOMERASE"/>
    <property type="match status" value="1"/>
</dbReference>
<dbReference type="GO" id="GO:0046523">
    <property type="term" value="F:S-methyl-5-thioribose-1-phosphate isomerase activity"/>
    <property type="evidence" value="ECO:0007669"/>
    <property type="project" value="TreeGrafter"/>
</dbReference>
<dbReference type="Proteomes" id="UP000053621">
    <property type="component" value="Unassembled WGS sequence"/>
</dbReference>
<gene>
    <name evidence="3" type="ORF">AUR65_008110</name>
</gene>
<keyword evidence="3" id="KW-0396">Initiation factor</keyword>
<sequence length="416" mass="43585">MPHVVTVFLRHGGRVLLARRSEAVGTYQGRWAAISGYVEGDLADAERDVRRELAEEIGVHESDADLVRAGEHVSVADGGREWTVHPFLFDARNRDIDPNEELAAVEWVHPTAIRERETVPGLWTAYRRVAPAVETVAADETHGSAWISLRALEVLRDTAAEADSRDAVASVARRLRDVRPSMAAVENRVNRVMADADPEPESVRRRAETAIDTAAEADDAAAARAAELIRERGFDRLATLSRSGTVLAALEAVAAAEADVFVVLVSESRPGGEGVGVAESLAREGLDATLTTDAALPGFVAGGGADAVLLGADSVLASGGVVNKVGSLPVALAAARADAPVFAVCARDKVCGDDRFVGEDAGALYDGEAAIGTENPLFEVVPADLLSGVVTEDGVLDADEIGAVAAEHAALAAWDD</sequence>